<dbReference type="VEuPathDB" id="TriTrypDB:LdCL_130009400"/>
<comment type="caution">
    <text evidence="1">The sequence shown here is derived from an EMBL/GenBank/DDBJ whole genome shotgun (WGS) entry which is preliminary data.</text>
</comment>
<accession>A0A504XD62</accession>
<protein>
    <submittedName>
        <fullName evidence="1">Uncharacterized protein</fullName>
    </submittedName>
</protein>
<dbReference type="VEuPathDB" id="TriTrypDB:LdBPK_130400.1"/>
<reference evidence="2" key="1">
    <citation type="submission" date="2019-02" db="EMBL/GenBank/DDBJ databases">
        <title>FDA dAtabase for Regulatory Grade micrObial Sequences (FDA-ARGOS): Supporting development and validation of Infectious Disease Dx tests.</title>
        <authorList>
            <person name="Duncan R."/>
            <person name="Fisher C."/>
            <person name="Tallon L."/>
            <person name="Sadzewicz L."/>
            <person name="Sengamalay N."/>
            <person name="Ott S."/>
            <person name="Godinez A."/>
            <person name="Nagaraj S."/>
            <person name="Vavikolanu K."/>
            <person name="Nadendla S."/>
            <person name="Aluvathingal J."/>
            <person name="Sichtig H."/>
        </authorList>
    </citation>
    <scope>NUCLEOTIDE SEQUENCE [LARGE SCALE GENOMIC DNA]</scope>
    <source>
        <strain evidence="2">FDAARGOS_361</strain>
    </source>
</reference>
<evidence type="ECO:0000313" key="1">
    <source>
        <dbReference type="EMBL" id="TPP45139.1"/>
    </source>
</evidence>
<organism evidence="1 2">
    <name type="scientific">Leishmania donovani</name>
    <dbReference type="NCBI Taxonomy" id="5661"/>
    <lineage>
        <taxon>Eukaryota</taxon>
        <taxon>Discoba</taxon>
        <taxon>Euglenozoa</taxon>
        <taxon>Kinetoplastea</taxon>
        <taxon>Metakinetoplastina</taxon>
        <taxon>Trypanosomatida</taxon>
        <taxon>Trypanosomatidae</taxon>
        <taxon>Leishmaniinae</taxon>
        <taxon>Leishmania</taxon>
    </lineage>
</organism>
<dbReference type="VEuPathDB" id="TriTrypDB:LDHU3_13.0560"/>
<dbReference type="EMBL" id="RHLC01000031">
    <property type="protein sequence ID" value="TPP45139.1"/>
    <property type="molecule type" value="Genomic_DNA"/>
</dbReference>
<name>A0A504XD62_LEIDO</name>
<proteinExistence type="predicted"/>
<sequence>MHLRGVAVLRAARRAYPHVAITGRCFLLKPRRHAPLSTPSQQESLSLLHDMECVELTPSESGTINRRGAVPANLAGNSYYARRYSTQGGARRGTLDATEPHVQFHSGDLVLYLRLSAVPRELSNKRIVDVTGIQTSFHNVSERHSKALATVEEAMQTMHLHDGHEVPALQRGDVNLVRLQPRCVYISPAPSHSSAAGEAVTVDLRHLSSALRPLSNPDVLLAQARRLSFRSEMEAVQTAQVMASFVTELRGGGAVPGGCGSSVGVLGSAAVLRPVVRDGYLVAMTLCPPRDTARGSRRR</sequence>
<gene>
    <name evidence="1" type="ORF">CGC21_33150</name>
</gene>
<evidence type="ECO:0000313" key="2">
    <source>
        <dbReference type="Proteomes" id="UP000318447"/>
    </source>
</evidence>
<dbReference type="Proteomes" id="UP000318447">
    <property type="component" value="Unassembled WGS sequence"/>
</dbReference>
<dbReference type="AlphaFoldDB" id="A0A504XD62"/>